<dbReference type="SUPFAM" id="SSF53474">
    <property type="entry name" value="alpha/beta-Hydrolases"/>
    <property type="match status" value="1"/>
</dbReference>
<feature type="chain" id="PRO_5026015987" evidence="6">
    <location>
        <begin position="35"/>
        <end position="490"/>
    </location>
</feature>
<accession>A0A6I3L6P8</accession>
<keyword evidence="6" id="KW-0732">Signal</keyword>
<comment type="similarity">
    <text evidence="1">Belongs to the cutinase family.</text>
</comment>
<evidence type="ECO:0000256" key="3">
    <source>
        <dbReference type="ARBA" id="ARBA00022801"/>
    </source>
</evidence>
<keyword evidence="3" id="KW-0378">Hydrolase</keyword>
<feature type="region of interest" description="Disordered" evidence="5">
    <location>
        <begin position="230"/>
        <end position="254"/>
    </location>
</feature>
<dbReference type="SMART" id="SM01110">
    <property type="entry name" value="Cutinase"/>
    <property type="match status" value="1"/>
</dbReference>
<dbReference type="Proteomes" id="UP000432464">
    <property type="component" value="Unassembled WGS sequence"/>
</dbReference>
<evidence type="ECO:0000256" key="6">
    <source>
        <dbReference type="SAM" id="SignalP"/>
    </source>
</evidence>
<evidence type="ECO:0000256" key="4">
    <source>
        <dbReference type="ARBA" id="ARBA00023157"/>
    </source>
</evidence>
<proteinExistence type="inferred from homology"/>
<feature type="signal peptide" evidence="6">
    <location>
        <begin position="1"/>
        <end position="34"/>
    </location>
</feature>
<dbReference type="PANTHER" id="PTHR33630">
    <property type="entry name" value="CUTINASE RV1984C-RELATED-RELATED"/>
    <property type="match status" value="1"/>
</dbReference>
<evidence type="ECO:0000313" key="7">
    <source>
        <dbReference type="EMBL" id="MTE17038.1"/>
    </source>
</evidence>
<gene>
    <name evidence="7" type="ORF">GLP40_30400</name>
</gene>
<dbReference type="InterPro" id="IPR000675">
    <property type="entry name" value="Cutinase/axe"/>
</dbReference>
<evidence type="ECO:0000256" key="1">
    <source>
        <dbReference type="ARBA" id="ARBA00007534"/>
    </source>
</evidence>
<evidence type="ECO:0000256" key="5">
    <source>
        <dbReference type="SAM" id="MobiDB-lite"/>
    </source>
</evidence>
<dbReference type="RefSeq" id="WP_154791463.1">
    <property type="nucleotide sequence ID" value="NZ_WMBB01000019.1"/>
</dbReference>
<feature type="compositionally biased region" description="Low complexity" evidence="5">
    <location>
        <begin position="237"/>
        <end position="254"/>
    </location>
</feature>
<dbReference type="EMBL" id="WMBB01000019">
    <property type="protein sequence ID" value="MTE17038.1"/>
    <property type="molecule type" value="Genomic_DNA"/>
</dbReference>
<feature type="region of interest" description="Disordered" evidence="5">
    <location>
        <begin position="163"/>
        <end position="185"/>
    </location>
</feature>
<sequence>MPSPHVTYPRRARTVTALIAAVSVAALTTTGVAAADPAPARPGCPAVTAILVPGTWETSPAADPGQPVGMLAGIGTALQQRYSTGIDVRTLAYTADATPYPASETDGVQQLSTTLTSLCASTRVVLAGYSQGADVAGDVATAIGNNQGPLPAARVIAVGLLSDPRRDPNTPQLGTSTPGEGIAGPRPQSFGALADRVATICAQGDLYCATTPQASPALAAIGRAFTGNLTPAATTDPSTTNVPQTPTPTATPSAVANPSVAVPNPLGALNPSEVVAQVVGVLSGLAGFLADLPAIGGDLAQLPGLVVAGDIPGMHRVAGDLNNQFAPLVRAAAGIDLHLVARALTLAAPMDPSGWVAVAAQIVDLLGNLDIARLATDIGQAQDIAWTAIEKLAAGDPIGALATVPGEVPVVADLLAVAAQAITGTPGTTLTGLATAYTTTSPATGTALADLARQGSDAAQFAASGVHSDGYSAATGQLLMWIEHAIDTAH</sequence>
<evidence type="ECO:0000313" key="8">
    <source>
        <dbReference type="Proteomes" id="UP000432464"/>
    </source>
</evidence>
<keyword evidence="2" id="KW-0719">Serine esterase</keyword>
<keyword evidence="8" id="KW-1185">Reference proteome</keyword>
<reference evidence="7 8" key="1">
    <citation type="submission" date="2019-11" db="EMBL/GenBank/DDBJ databases">
        <title>Nocardia sp. nov. CT2-14 isolated from soil.</title>
        <authorList>
            <person name="Kanchanasin P."/>
            <person name="Tanasupawat S."/>
            <person name="Yuki M."/>
            <person name="Kudo T."/>
        </authorList>
    </citation>
    <scope>NUCLEOTIDE SEQUENCE [LARGE SCALE GENOMIC DNA]</scope>
    <source>
        <strain evidence="7 8">CT2-14</strain>
    </source>
</reference>
<dbReference type="GO" id="GO:0052689">
    <property type="term" value="F:carboxylic ester hydrolase activity"/>
    <property type="evidence" value="ECO:0007669"/>
    <property type="project" value="UniProtKB-KW"/>
</dbReference>
<protein>
    <submittedName>
        <fullName evidence="7">Cutinase family protein</fullName>
    </submittedName>
</protein>
<comment type="caution">
    <text evidence="7">The sequence shown here is derived from an EMBL/GenBank/DDBJ whole genome shotgun (WGS) entry which is preliminary data.</text>
</comment>
<organism evidence="7 8">
    <name type="scientific">Nocardia aurantiaca</name>
    <dbReference type="NCBI Taxonomy" id="2675850"/>
    <lineage>
        <taxon>Bacteria</taxon>
        <taxon>Bacillati</taxon>
        <taxon>Actinomycetota</taxon>
        <taxon>Actinomycetes</taxon>
        <taxon>Mycobacteriales</taxon>
        <taxon>Nocardiaceae</taxon>
        <taxon>Nocardia</taxon>
    </lineage>
</organism>
<dbReference type="AlphaFoldDB" id="A0A6I3L6P8"/>
<dbReference type="InterPro" id="IPR029058">
    <property type="entry name" value="AB_hydrolase_fold"/>
</dbReference>
<evidence type="ECO:0000256" key="2">
    <source>
        <dbReference type="ARBA" id="ARBA00022487"/>
    </source>
</evidence>
<name>A0A6I3L6P8_9NOCA</name>
<keyword evidence="4" id="KW-1015">Disulfide bond</keyword>
<feature type="compositionally biased region" description="Polar residues" evidence="5">
    <location>
        <begin position="169"/>
        <end position="178"/>
    </location>
</feature>
<dbReference type="Pfam" id="PF01083">
    <property type="entry name" value="Cutinase"/>
    <property type="match status" value="1"/>
</dbReference>
<dbReference type="PANTHER" id="PTHR33630:SF9">
    <property type="entry name" value="CUTINASE 4"/>
    <property type="match status" value="1"/>
</dbReference>
<dbReference type="Gene3D" id="3.40.50.1820">
    <property type="entry name" value="alpha/beta hydrolase"/>
    <property type="match status" value="1"/>
</dbReference>